<dbReference type="GO" id="GO:0005524">
    <property type="term" value="F:ATP binding"/>
    <property type="evidence" value="ECO:0007669"/>
    <property type="project" value="UniProtKB-UniRule"/>
</dbReference>
<dbReference type="GO" id="GO:0003677">
    <property type="term" value="F:DNA binding"/>
    <property type="evidence" value="ECO:0007669"/>
    <property type="project" value="UniProtKB-UniRule"/>
</dbReference>
<dbReference type="Gene3D" id="1.10.10.990">
    <property type="match status" value="1"/>
</dbReference>
<evidence type="ECO:0000256" key="8">
    <source>
        <dbReference type="ARBA" id="ARBA00023125"/>
    </source>
</evidence>
<evidence type="ECO:0000256" key="2">
    <source>
        <dbReference type="ARBA" id="ARBA00022741"/>
    </source>
</evidence>
<evidence type="ECO:0000256" key="7">
    <source>
        <dbReference type="ARBA" id="ARBA00022840"/>
    </source>
</evidence>
<keyword evidence="5 10" id="KW-0347">Helicase</keyword>
<dbReference type="SUPFAM" id="SSF52980">
    <property type="entry name" value="Restriction endonuclease-like"/>
    <property type="match status" value="1"/>
</dbReference>
<dbReference type="Gene3D" id="1.10.10.160">
    <property type="match status" value="1"/>
</dbReference>
<dbReference type="InterPro" id="IPR013986">
    <property type="entry name" value="DExx_box_DNA_helicase_dom_sf"/>
</dbReference>
<evidence type="ECO:0000313" key="13">
    <source>
        <dbReference type="EMBL" id="CAA9353723.1"/>
    </source>
</evidence>
<comment type="miscellaneous">
    <text evidence="10">In the RecBCD complex, RecB has a slow 3'-5' helicase, an exonuclease activity and loads RecA onto ssDNA, RecD has a fast 5'-3' helicase activity, while RecC stimulates the ATPase and processivity of the RecB helicase and contributes to recognition of the Chi site.</text>
</comment>
<reference evidence="13" key="1">
    <citation type="submission" date="2020-02" db="EMBL/GenBank/DDBJ databases">
        <authorList>
            <person name="Meier V. D."/>
        </authorList>
    </citation>
    <scope>NUCLEOTIDE SEQUENCE</scope>
    <source>
        <strain evidence="13">AVDCRST_MAG29</strain>
    </source>
</reference>
<dbReference type="Gene3D" id="3.40.50.300">
    <property type="entry name" value="P-loop containing nucleotide triphosphate hydrolases"/>
    <property type="match status" value="2"/>
</dbReference>
<dbReference type="Pfam" id="PF17946">
    <property type="entry name" value="RecC_C"/>
    <property type="match status" value="1"/>
</dbReference>
<dbReference type="NCBIfam" id="TIGR01450">
    <property type="entry name" value="recC"/>
    <property type="match status" value="1"/>
</dbReference>
<keyword evidence="3 10" id="KW-0227">DNA damage</keyword>
<keyword evidence="7 10" id="KW-0067">ATP-binding</keyword>
<dbReference type="PANTHER" id="PTHR30591:SF1">
    <property type="entry name" value="RECBCD ENZYME SUBUNIT RECC"/>
    <property type="match status" value="1"/>
</dbReference>
<dbReference type="Gene3D" id="3.40.50.10930">
    <property type="match status" value="1"/>
</dbReference>
<sequence>MSGLHVHRSERADALVEALAAVLGSAPADPFAPEVVAVPARGVERWLTQRLSARLGQSAVGGDGVCAAVNFPSPTRLFADAVAAGSGFELDDDPWAPGRLAWALLALIDSCADEPWCPVLSRHLRAQGPSRRMVAATHLARLFTSYGEQRPTLLQEWQGGGDTDGAGAALADDLRWQAGLWRRLRAELAVPSPAERLAAACAALAEQPWLIELPDRLSLFGPTRLTRGQVDVLAALARHRDVHLWLPHPSAVLWDRVAEGAGALPRRRADPTDPVPRHRLLASLGRDARELQHVLRPVAATDEYHPLDVPPETLLGRLQHLVHTDTPPPGPPLGGGPDRRPPLAPGDRSVQVHACHGRARQVEVLREVLLGLLAGDPTLEPRDVLVMCPDIESYAPLVSAAFGLADSDLPGAHPGHRLRVRLADRSLRQTNPLLAAISRLLELADSRVTASQVLDFAALPPVSRRFQLTDSDGERIREWVSTSGVRWGLDADARAPYSMERVRQNTWQAGLDRILLGVTMAEGEAGWVGLALPLDDVDSTSVDLAGRLAELVDRLAAVLAALSGQQPLHAWLDALAEALSELTAVSEADEWQLTQARRELADVAATAGEQAGSAVLSLGDVRTVLAERLAGRPTRANFRTGNLTMCSMVPMRSVPHRVVCLLGLDDGVFPRTSGVDGDDVLARDPVVGERDRRSEDRQLLLDAVLAAKEHLVVLYTGADERTNTKRPPAVPLGEVLDVIDATVRIQDGARARDEVVVQHPLQPFDDRNFTAGTLRSDGPFSFDRSALAGARAAAGERVDDPPFLAAALPTPEPQPVELDALIRFLEHPLRGFLRQRLGVHLPDEGEELDDALHAELDGLTSWSVGDRWLRARLAGADPDTCREAEWRRGALPPGALGERLLTAVALEAEKLVEAAAADQQGPARTLDVAVALPDEREVRGSVGSVHGQILSRVEYGGLKPKHRLRAWTQVLMLAASCPDESWRATTLGRSKAMLMRSTLAAPAPDQARATLAGLVDLYDRGRCEPLPLPLAASAEYADRRRSGADQATALEKARDAWKKAFEHDDADAAVVFGAEAPFEVYLQQPPLPQEQDDVLDEPESSRFAALATRLWLPLLAAENLAKP</sequence>
<dbReference type="GO" id="GO:0008854">
    <property type="term" value="F:exodeoxyribonuclease V activity"/>
    <property type="evidence" value="ECO:0007669"/>
    <property type="project" value="InterPro"/>
</dbReference>
<evidence type="ECO:0000256" key="1">
    <source>
        <dbReference type="ARBA" id="ARBA00022722"/>
    </source>
</evidence>
<protein>
    <recommendedName>
        <fullName evidence="10">RecBCD enzyme subunit RecC</fullName>
    </recommendedName>
    <alternativeName>
        <fullName evidence="10">Exonuclease V subunit RecC</fullName>
        <shortName evidence="10">ExoV subunit RecC</shortName>
    </alternativeName>
    <alternativeName>
        <fullName evidence="10">Helicase/nuclease RecBCD subunit RecC</fullName>
    </alternativeName>
</protein>
<evidence type="ECO:0000256" key="11">
    <source>
        <dbReference type="SAM" id="MobiDB-lite"/>
    </source>
</evidence>
<dbReference type="InterPro" id="IPR006697">
    <property type="entry name" value="RecC"/>
</dbReference>
<gene>
    <name evidence="10" type="primary">recC</name>
    <name evidence="13" type="ORF">AVDCRST_MAG29-2416</name>
</gene>
<dbReference type="InterPro" id="IPR041500">
    <property type="entry name" value="RecC_C"/>
</dbReference>
<dbReference type="GO" id="GO:0009338">
    <property type="term" value="C:exodeoxyribonuclease V complex"/>
    <property type="evidence" value="ECO:0007669"/>
    <property type="project" value="InterPro"/>
</dbReference>
<comment type="function">
    <text evidence="10">A helicase/nuclease that prepares dsDNA breaks (DSB) for recombinational DNA repair. Binds to DSBs and unwinds DNA via a highly rapid and processive ATP-dependent bidirectional helicase activity. Unwinds dsDNA until it encounters a Chi (crossover hotspot instigator) sequence from the 3' direction. Cuts ssDNA a few nucleotides 3' to the Chi site. The properties and activities of the enzyme are changed at Chi. The Chi-altered holoenzyme produces a long 3'-ssDNA overhang and facilitates RecA-binding to the ssDNA for homologous DNA recombination and repair. Holoenzyme degrades any linearized DNA that is unable to undergo homologous recombination. In the holoenzyme this subunit recognizes the wild-type Chi sequence, and when added to isolated RecB increases its ATP-dependent helicase processivity.</text>
</comment>
<dbReference type="InterPro" id="IPR011335">
    <property type="entry name" value="Restrct_endonuc-II-like"/>
</dbReference>
<keyword evidence="6 10" id="KW-0269">Exonuclease</keyword>
<evidence type="ECO:0000256" key="5">
    <source>
        <dbReference type="ARBA" id="ARBA00022806"/>
    </source>
</evidence>
<dbReference type="AlphaFoldDB" id="A0A6J4MAQ0"/>
<evidence type="ECO:0000256" key="3">
    <source>
        <dbReference type="ARBA" id="ARBA00022763"/>
    </source>
</evidence>
<evidence type="ECO:0000256" key="10">
    <source>
        <dbReference type="HAMAP-Rule" id="MF_01486"/>
    </source>
</evidence>
<feature type="region of interest" description="Disordered" evidence="11">
    <location>
        <begin position="321"/>
        <end position="348"/>
    </location>
</feature>
<comment type="subunit">
    <text evidence="10">Heterotrimer of RecB, RecC and RecD. All subunits contribute to DNA-binding.</text>
</comment>
<keyword evidence="2 10" id="KW-0547">Nucleotide-binding</keyword>
<proteinExistence type="inferred from homology"/>
<dbReference type="GO" id="GO:0003678">
    <property type="term" value="F:DNA helicase activity"/>
    <property type="evidence" value="ECO:0007669"/>
    <property type="project" value="UniProtKB-UniRule"/>
</dbReference>
<evidence type="ECO:0000256" key="6">
    <source>
        <dbReference type="ARBA" id="ARBA00022839"/>
    </source>
</evidence>
<dbReference type="Pfam" id="PF04257">
    <property type="entry name" value="Exonuc_V_gamma"/>
    <property type="match status" value="1"/>
</dbReference>
<dbReference type="PANTHER" id="PTHR30591">
    <property type="entry name" value="RECBCD ENZYME SUBUNIT RECC"/>
    <property type="match status" value="1"/>
</dbReference>
<dbReference type="PIRSF" id="PIRSF000980">
    <property type="entry name" value="RecC"/>
    <property type="match status" value="1"/>
</dbReference>
<comment type="similarity">
    <text evidence="10">Belongs to the RecC family.</text>
</comment>
<dbReference type="EMBL" id="CADCUG010000142">
    <property type="protein sequence ID" value="CAA9353723.1"/>
    <property type="molecule type" value="Genomic_DNA"/>
</dbReference>
<evidence type="ECO:0000256" key="9">
    <source>
        <dbReference type="ARBA" id="ARBA00023204"/>
    </source>
</evidence>
<feature type="domain" description="RecC C-terminal" evidence="12">
    <location>
        <begin position="813"/>
        <end position="1040"/>
    </location>
</feature>
<keyword evidence="4 10" id="KW-0378">Hydrolase</keyword>
<dbReference type="SUPFAM" id="SSF52540">
    <property type="entry name" value="P-loop containing nucleoside triphosphate hydrolases"/>
    <property type="match status" value="2"/>
</dbReference>
<keyword evidence="1 10" id="KW-0540">Nuclease</keyword>
<dbReference type="GO" id="GO:0000724">
    <property type="term" value="P:double-strand break repair via homologous recombination"/>
    <property type="evidence" value="ECO:0007669"/>
    <property type="project" value="UniProtKB-UniRule"/>
</dbReference>
<dbReference type="InterPro" id="IPR027417">
    <property type="entry name" value="P-loop_NTPase"/>
</dbReference>
<organism evidence="13">
    <name type="scientific">uncultured Nocardioidaceae bacterium</name>
    <dbReference type="NCBI Taxonomy" id="253824"/>
    <lineage>
        <taxon>Bacteria</taxon>
        <taxon>Bacillati</taxon>
        <taxon>Actinomycetota</taxon>
        <taxon>Actinomycetes</taxon>
        <taxon>Propionibacteriales</taxon>
        <taxon>Nocardioidaceae</taxon>
        <taxon>environmental samples</taxon>
    </lineage>
</organism>
<evidence type="ECO:0000259" key="12">
    <source>
        <dbReference type="Pfam" id="PF17946"/>
    </source>
</evidence>
<keyword evidence="9 10" id="KW-0234">DNA repair</keyword>
<dbReference type="HAMAP" id="MF_01486">
    <property type="entry name" value="RecC"/>
    <property type="match status" value="1"/>
</dbReference>
<name>A0A6J4MAQ0_9ACTN</name>
<evidence type="ECO:0000256" key="4">
    <source>
        <dbReference type="ARBA" id="ARBA00022801"/>
    </source>
</evidence>
<keyword evidence="8 10" id="KW-0238">DNA-binding</keyword>
<accession>A0A6J4MAQ0</accession>